<feature type="compositionally biased region" description="Basic residues" evidence="1">
    <location>
        <begin position="516"/>
        <end position="531"/>
    </location>
</feature>
<proteinExistence type="predicted"/>
<dbReference type="Proteomes" id="UP001152320">
    <property type="component" value="Chromosome 2"/>
</dbReference>
<feature type="compositionally biased region" description="Basic and acidic residues" evidence="1">
    <location>
        <begin position="548"/>
        <end position="559"/>
    </location>
</feature>
<sequence length="1004" mass="111503">MFKSEFQGGPFVEIFSCQGKEPLAKWKLSGSSIQKIYEKEVKSYVFSLDGSSATTKMQLPKDSKQTLALVQRYFVVQLFSPVGAAVSLELGINDTSNNKRRLLFSTAQKEISITPLHVKLPLLVLRRGVWLNLCLDLVSIVGEAFRGQTFKSLDSITLSACCKVRKIFTMKAQPQDSTDDDEMYEINPPTNSVEIDVIPRSCQFAYDVMHQTQVITMAKLRQVEYKLRLDTSRPSSSTEPDLNSSMKSKDDRPMHIAFGTKVPVPQSPQSRKSSAGQPREGSITSRSSKLSGTQRQDESSYNSGGQTTRRDGHNRQKSDPGSEVKDPNLSADKGTLTGSKTWSAGIINPDEKLTLQPHPPRQKSAEKSRRVVKVRPTSAKKENDLSPKKEEQIKEPNVSKPSNDSSHGVYDPKRYYSESKGAEQDSDHKWSDFDQENGDVGKDYSKYGDLRTSREVKVTSHRGNETKSRKGSESSEGQSVSESDAASDALANSFKKPPSQGKGESQSESDDWATRSRGHRSRIPRRKKRSEKKVGLMDSLSENEEVQYDLRRIRDERRGITQTDSGVGLTESRTSTENLSSLEEDSGINNKTTSPKILKSSRKEKHDGSGGNLYTFMSPPRSAPTRQMERSNHLDQKTLQVKLQKIQESTSSLPRSTNSEEENVLQTSQNGGDFTRNSLEASLPDDAYTAIMKRTPSPRMGHSPLPRDIGIEEDKSERETGDGQASQPLDPSPTSSPTPVQSHSPTLRRWKLDAPRKGKNSHQDVDDKGSRDGMPQPLTSQISPRALGTMSRLSIRASKVKEIPKDDPRLSDDYDWRKYQSNNSSLASSLEAKMLASLKREQLEEMYEDEAGPPVNNSFDLHNYGDDDLSSSSDDTTTTFSTWKPPDLTKGGHKFQDEMHFPAASNPMMQSNPRDWGNVFSPPIVLPSEKIKEESLVEHLSPSKETPPGGGIGFQRQHSSTGSDGSTGGVTGPDVNGEEELDLLYDPCLNCYFDPVTGKYYELA</sequence>
<feature type="compositionally biased region" description="Basic and acidic residues" evidence="1">
    <location>
        <begin position="709"/>
        <end position="721"/>
    </location>
</feature>
<organism evidence="3 4">
    <name type="scientific">Holothuria leucospilota</name>
    <name type="common">Black long sea cucumber</name>
    <name type="synonym">Mertensiothuria leucospilota</name>
    <dbReference type="NCBI Taxonomy" id="206669"/>
    <lineage>
        <taxon>Eukaryota</taxon>
        <taxon>Metazoa</taxon>
        <taxon>Echinodermata</taxon>
        <taxon>Eleutherozoa</taxon>
        <taxon>Echinozoa</taxon>
        <taxon>Holothuroidea</taxon>
        <taxon>Aspidochirotacea</taxon>
        <taxon>Aspidochirotida</taxon>
        <taxon>Holothuriidae</taxon>
        <taxon>Holothuria</taxon>
    </lineage>
</organism>
<evidence type="ECO:0000313" key="3">
    <source>
        <dbReference type="EMBL" id="KAJ8047504.1"/>
    </source>
</evidence>
<keyword evidence="4" id="KW-1185">Reference proteome</keyword>
<feature type="compositionally biased region" description="Basic and acidic residues" evidence="1">
    <location>
        <begin position="750"/>
        <end position="771"/>
    </location>
</feature>
<dbReference type="InterPro" id="IPR040441">
    <property type="entry name" value="CFA20/CFAP20DC"/>
</dbReference>
<feature type="compositionally biased region" description="Polar residues" evidence="1">
    <location>
        <begin position="637"/>
        <end position="657"/>
    </location>
</feature>
<evidence type="ECO:0000313" key="4">
    <source>
        <dbReference type="Proteomes" id="UP001152320"/>
    </source>
</evidence>
<feature type="compositionally biased region" description="Polar residues" evidence="1">
    <location>
        <begin position="560"/>
        <end position="595"/>
    </location>
</feature>
<gene>
    <name evidence="3" type="ORF">HOLleu_06524</name>
</gene>
<feature type="compositionally biased region" description="Polar residues" evidence="1">
    <location>
        <begin position="232"/>
        <end position="246"/>
    </location>
</feature>
<dbReference type="PANTHER" id="PTHR12458">
    <property type="entry name" value="ORF PROTEIN"/>
    <property type="match status" value="1"/>
</dbReference>
<feature type="region of interest" description="Disordered" evidence="1">
    <location>
        <begin position="939"/>
        <end position="978"/>
    </location>
</feature>
<feature type="compositionally biased region" description="Polar residues" evidence="1">
    <location>
        <begin position="267"/>
        <end position="307"/>
    </location>
</feature>
<accession>A0A9Q1HI43</accession>
<dbReference type="InterPro" id="IPR007714">
    <property type="entry name" value="CFA20_dom"/>
</dbReference>
<protein>
    <recommendedName>
        <fullName evidence="2">CFA20 domain-containing protein</fullName>
    </recommendedName>
</protein>
<dbReference type="EMBL" id="JAIZAY010000002">
    <property type="protein sequence ID" value="KAJ8047504.1"/>
    <property type="molecule type" value="Genomic_DNA"/>
</dbReference>
<feature type="domain" description="CFA20" evidence="2">
    <location>
        <begin position="1"/>
        <end position="173"/>
    </location>
</feature>
<evidence type="ECO:0000259" key="2">
    <source>
        <dbReference type="Pfam" id="PF05018"/>
    </source>
</evidence>
<feature type="compositionally biased region" description="Basic and acidic residues" evidence="1">
    <location>
        <begin position="627"/>
        <end position="636"/>
    </location>
</feature>
<reference evidence="3" key="1">
    <citation type="submission" date="2021-10" db="EMBL/GenBank/DDBJ databases">
        <title>Tropical sea cucumber genome reveals ecological adaptation and Cuvierian tubules defense mechanism.</title>
        <authorList>
            <person name="Chen T."/>
        </authorList>
    </citation>
    <scope>NUCLEOTIDE SEQUENCE</scope>
    <source>
        <strain evidence="3">Nanhai2018</strain>
        <tissue evidence="3">Muscle</tissue>
    </source>
</reference>
<feature type="region of interest" description="Disordered" evidence="1">
    <location>
        <begin position="229"/>
        <end position="789"/>
    </location>
</feature>
<feature type="compositionally biased region" description="Basic and acidic residues" evidence="1">
    <location>
        <begin position="308"/>
        <end position="326"/>
    </location>
</feature>
<comment type="caution">
    <text evidence="3">The sequence shown here is derived from an EMBL/GenBank/DDBJ whole genome shotgun (WGS) entry which is preliminary data.</text>
</comment>
<feature type="compositionally biased region" description="Low complexity" evidence="1">
    <location>
        <begin position="870"/>
        <end position="882"/>
    </location>
</feature>
<name>A0A9Q1HI43_HOLLE</name>
<evidence type="ECO:0000256" key="1">
    <source>
        <dbReference type="SAM" id="MobiDB-lite"/>
    </source>
</evidence>
<feature type="compositionally biased region" description="Low complexity" evidence="1">
    <location>
        <begin position="474"/>
        <end position="483"/>
    </location>
</feature>
<feature type="compositionally biased region" description="Basic and acidic residues" evidence="1">
    <location>
        <begin position="379"/>
        <end position="394"/>
    </location>
</feature>
<feature type="compositionally biased region" description="Polar residues" evidence="1">
    <location>
        <begin position="664"/>
        <end position="680"/>
    </location>
</feature>
<dbReference type="AlphaFoldDB" id="A0A9Q1HI43"/>
<dbReference type="Pfam" id="PF05018">
    <property type="entry name" value="CFA20_dom"/>
    <property type="match status" value="1"/>
</dbReference>
<feature type="compositionally biased region" description="Basic and acidic residues" evidence="1">
    <location>
        <begin position="410"/>
        <end position="432"/>
    </location>
</feature>
<feature type="region of interest" description="Disordered" evidence="1">
    <location>
        <begin position="869"/>
        <end position="889"/>
    </location>
</feature>
<feature type="compositionally biased region" description="Basic and acidic residues" evidence="1">
    <location>
        <begin position="439"/>
        <end position="473"/>
    </location>
</feature>
<dbReference type="OrthoDB" id="10261083at2759"/>